<gene>
    <name evidence="1" type="ORF">N658DRAFT_191655</name>
</gene>
<evidence type="ECO:0000313" key="2">
    <source>
        <dbReference type="Proteomes" id="UP001305647"/>
    </source>
</evidence>
<proteinExistence type="predicted"/>
<protein>
    <submittedName>
        <fullName evidence="1">Uncharacterized protein</fullName>
    </submittedName>
</protein>
<dbReference type="Proteomes" id="UP001305647">
    <property type="component" value="Unassembled WGS sequence"/>
</dbReference>
<sequence>MTIPCSAVRIMRNEERSAAAAAAWLIIVRGSWGQIKMALRSVGRVWTAPSFFDPKQLTPETRILGLCCCVDQLFDALDLFFCLVSPGLVAILLRVAVLGLPTASQPQH</sequence>
<reference evidence="1" key="2">
    <citation type="submission" date="2023-05" db="EMBL/GenBank/DDBJ databases">
        <authorList>
            <consortium name="Lawrence Berkeley National Laboratory"/>
            <person name="Steindorff A."/>
            <person name="Hensen N."/>
            <person name="Bonometti L."/>
            <person name="Westerberg I."/>
            <person name="Brannstrom I.O."/>
            <person name="Guillou S."/>
            <person name="Cros-Aarteil S."/>
            <person name="Calhoun S."/>
            <person name="Haridas S."/>
            <person name="Kuo A."/>
            <person name="Mondo S."/>
            <person name="Pangilinan J."/>
            <person name="Riley R."/>
            <person name="Labutti K."/>
            <person name="Andreopoulos B."/>
            <person name="Lipzen A."/>
            <person name="Chen C."/>
            <person name="Yanf M."/>
            <person name="Daum C."/>
            <person name="Ng V."/>
            <person name="Clum A."/>
            <person name="Ohm R."/>
            <person name="Martin F."/>
            <person name="Silar P."/>
            <person name="Natvig D."/>
            <person name="Lalanne C."/>
            <person name="Gautier V."/>
            <person name="Ament-Velasquez S.L."/>
            <person name="Kruys A."/>
            <person name="Hutchinson M.I."/>
            <person name="Powell A.J."/>
            <person name="Barry K."/>
            <person name="Miller A.N."/>
            <person name="Grigoriev I.V."/>
            <person name="Debuchy R."/>
            <person name="Gladieux P."/>
            <person name="Thoren M.H."/>
            <person name="Johannesson H."/>
        </authorList>
    </citation>
    <scope>NUCLEOTIDE SEQUENCE</scope>
    <source>
        <strain evidence="1">CBS 757.83</strain>
    </source>
</reference>
<keyword evidence="2" id="KW-1185">Reference proteome</keyword>
<reference evidence="1" key="1">
    <citation type="journal article" date="2023" name="Mol. Phylogenet. Evol.">
        <title>Genome-scale phylogeny and comparative genomics of the fungal order Sordariales.</title>
        <authorList>
            <person name="Hensen N."/>
            <person name="Bonometti L."/>
            <person name="Westerberg I."/>
            <person name="Brannstrom I.O."/>
            <person name="Guillou S."/>
            <person name="Cros-Aarteil S."/>
            <person name="Calhoun S."/>
            <person name="Haridas S."/>
            <person name="Kuo A."/>
            <person name="Mondo S."/>
            <person name="Pangilinan J."/>
            <person name="Riley R."/>
            <person name="LaButti K."/>
            <person name="Andreopoulos B."/>
            <person name="Lipzen A."/>
            <person name="Chen C."/>
            <person name="Yan M."/>
            <person name="Daum C."/>
            <person name="Ng V."/>
            <person name="Clum A."/>
            <person name="Steindorff A."/>
            <person name="Ohm R.A."/>
            <person name="Martin F."/>
            <person name="Silar P."/>
            <person name="Natvig D.O."/>
            <person name="Lalanne C."/>
            <person name="Gautier V."/>
            <person name="Ament-Velasquez S.L."/>
            <person name="Kruys A."/>
            <person name="Hutchinson M.I."/>
            <person name="Powell A.J."/>
            <person name="Barry K."/>
            <person name="Miller A.N."/>
            <person name="Grigoriev I.V."/>
            <person name="Debuchy R."/>
            <person name="Gladieux P."/>
            <person name="Hiltunen Thoren M."/>
            <person name="Johannesson H."/>
        </authorList>
    </citation>
    <scope>NUCLEOTIDE SEQUENCE</scope>
    <source>
        <strain evidence="1">CBS 757.83</strain>
    </source>
</reference>
<name>A0AAN6T4H6_9PEZI</name>
<dbReference type="AlphaFoldDB" id="A0AAN6T4H6"/>
<evidence type="ECO:0000313" key="1">
    <source>
        <dbReference type="EMBL" id="KAK4104860.1"/>
    </source>
</evidence>
<accession>A0AAN6T4H6</accession>
<dbReference type="EMBL" id="MU863626">
    <property type="protein sequence ID" value="KAK4104860.1"/>
    <property type="molecule type" value="Genomic_DNA"/>
</dbReference>
<comment type="caution">
    <text evidence="1">The sequence shown here is derived from an EMBL/GenBank/DDBJ whole genome shotgun (WGS) entry which is preliminary data.</text>
</comment>
<organism evidence="1 2">
    <name type="scientific">Parathielavia hyrcaniae</name>
    <dbReference type="NCBI Taxonomy" id="113614"/>
    <lineage>
        <taxon>Eukaryota</taxon>
        <taxon>Fungi</taxon>
        <taxon>Dikarya</taxon>
        <taxon>Ascomycota</taxon>
        <taxon>Pezizomycotina</taxon>
        <taxon>Sordariomycetes</taxon>
        <taxon>Sordariomycetidae</taxon>
        <taxon>Sordariales</taxon>
        <taxon>Chaetomiaceae</taxon>
        <taxon>Parathielavia</taxon>
    </lineage>
</organism>